<sequence>MDATRDADVMMQLFDQPLAFVADILQVDKLGALHSIRTKLSLESQTSISITNILPLAIVYTSTCPITSTASF</sequence>
<comment type="caution">
    <text evidence="1">The sequence shown here is derived from an EMBL/GenBank/DDBJ whole genome shotgun (WGS) entry which is preliminary data.</text>
</comment>
<organism evidence="1 2">
    <name type="scientific">Datura stramonium</name>
    <name type="common">Jimsonweed</name>
    <name type="synonym">Common thornapple</name>
    <dbReference type="NCBI Taxonomy" id="4076"/>
    <lineage>
        <taxon>Eukaryota</taxon>
        <taxon>Viridiplantae</taxon>
        <taxon>Streptophyta</taxon>
        <taxon>Embryophyta</taxon>
        <taxon>Tracheophyta</taxon>
        <taxon>Spermatophyta</taxon>
        <taxon>Magnoliopsida</taxon>
        <taxon>eudicotyledons</taxon>
        <taxon>Gunneridae</taxon>
        <taxon>Pentapetalae</taxon>
        <taxon>asterids</taxon>
        <taxon>lamiids</taxon>
        <taxon>Solanales</taxon>
        <taxon>Solanaceae</taxon>
        <taxon>Solanoideae</taxon>
        <taxon>Datureae</taxon>
        <taxon>Datura</taxon>
    </lineage>
</organism>
<evidence type="ECO:0000313" key="1">
    <source>
        <dbReference type="EMBL" id="MCD7465838.1"/>
    </source>
</evidence>
<dbReference type="EMBL" id="JACEIK010001088">
    <property type="protein sequence ID" value="MCD7465838.1"/>
    <property type="molecule type" value="Genomic_DNA"/>
</dbReference>
<evidence type="ECO:0000313" key="2">
    <source>
        <dbReference type="Proteomes" id="UP000823775"/>
    </source>
</evidence>
<accession>A0ABS8T3Y8</accession>
<protein>
    <submittedName>
        <fullName evidence="1">Uncharacterized protein</fullName>
    </submittedName>
</protein>
<feature type="non-terminal residue" evidence="1">
    <location>
        <position position="72"/>
    </location>
</feature>
<gene>
    <name evidence="1" type="ORF">HAX54_002013</name>
</gene>
<dbReference type="Proteomes" id="UP000823775">
    <property type="component" value="Unassembled WGS sequence"/>
</dbReference>
<proteinExistence type="predicted"/>
<reference evidence="1 2" key="1">
    <citation type="journal article" date="2021" name="BMC Genomics">
        <title>Datura genome reveals duplications of psychoactive alkaloid biosynthetic genes and high mutation rate following tissue culture.</title>
        <authorList>
            <person name="Rajewski A."/>
            <person name="Carter-House D."/>
            <person name="Stajich J."/>
            <person name="Litt A."/>
        </authorList>
    </citation>
    <scope>NUCLEOTIDE SEQUENCE [LARGE SCALE GENOMIC DNA]</scope>
    <source>
        <strain evidence="1">AR-01</strain>
    </source>
</reference>
<name>A0ABS8T3Y8_DATST</name>
<keyword evidence="2" id="KW-1185">Reference proteome</keyword>